<reference evidence="2 3" key="2">
    <citation type="journal article" date="2016" name="Genome Announc.">
        <title>Genome Sequence of Nitrosomonas communis Strain Nm2, a Mesophilic Ammonia-Oxidizing Bacterium Isolated from Mediterranean Soil.</title>
        <authorList>
            <person name="Kozlowski J.A."/>
            <person name="Kits K.D."/>
            <person name="Stein L.Y."/>
        </authorList>
    </citation>
    <scope>NUCLEOTIDE SEQUENCE [LARGE SCALE GENOMIC DNA]</scope>
    <source>
        <strain evidence="2 3">Nm2</strain>
    </source>
</reference>
<dbReference type="AlphaFoldDB" id="A0A0F7KI26"/>
<dbReference type="RefSeq" id="WP_046851197.1">
    <property type="nucleotide sequence ID" value="NZ_CP011451.1"/>
</dbReference>
<keyword evidence="3" id="KW-1185">Reference proteome</keyword>
<accession>A0A0F7KI26</accession>
<feature type="domain" description="PIN" evidence="1">
    <location>
        <begin position="26"/>
        <end position="77"/>
    </location>
</feature>
<evidence type="ECO:0000313" key="3">
    <source>
        <dbReference type="Proteomes" id="UP000034156"/>
    </source>
</evidence>
<name>A0A0F7KI26_9PROT</name>
<proteinExistence type="predicted"/>
<organism evidence="2 3">
    <name type="scientific">Nitrosomonas communis</name>
    <dbReference type="NCBI Taxonomy" id="44574"/>
    <lineage>
        <taxon>Bacteria</taxon>
        <taxon>Pseudomonadati</taxon>
        <taxon>Pseudomonadota</taxon>
        <taxon>Betaproteobacteria</taxon>
        <taxon>Nitrosomonadales</taxon>
        <taxon>Nitrosomonadaceae</taxon>
        <taxon>Nitrosomonas</taxon>
    </lineage>
</organism>
<reference evidence="3" key="1">
    <citation type="submission" date="2015-05" db="EMBL/GenBank/DDBJ databases">
        <title>Draft genome of Nitrosomonas communis strain Nm2.</title>
        <authorList>
            <person name="Kozlowski J.A."/>
            <person name="Kits K.D."/>
            <person name="Stein L.Y."/>
        </authorList>
    </citation>
    <scope>NUCLEOTIDE SEQUENCE [LARGE SCALE GENOMIC DNA]</scope>
    <source>
        <strain evidence="3">Nm2</strain>
    </source>
</reference>
<dbReference type="InterPro" id="IPR029060">
    <property type="entry name" value="PIN-like_dom_sf"/>
</dbReference>
<evidence type="ECO:0000313" key="2">
    <source>
        <dbReference type="EMBL" id="AKH39176.1"/>
    </source>
</evidence>
<dbReference type="KEGG" id="nco:AAW31_17290"/>
<evidence type="ECO:0000259" key="1">
    <source>
        <dbReference type="Pfam" id="PF01850"/>
    </source>
</evidence>
<sequence length="128" mass="14762">MLLSSFLILPELNNLYSFWVPLHPVIPVQPTPKIIDSARALIWEYGLNIKTIDAIHIATAITLNCSAFITTDEKLADLINNSDHRLSIKIGFAEIFSEYLPDKYRQNILELRREEKNNEKIRNNIISK</sequence>
<dbReference type="SUPFAM" id="SSF88723">
    <property type="entry name" value="PIN domain-like"/>
    <property type="match status" value="1"/>
</dbReference>
<dbReference type="Proteomes" id="UP000034156">
    <property type="component" value="Chromosome"/>
</dbReference>
<protein>
    <recommendedName>
        <fullName evidence="1">PIN domain-containing protein</fullName>
    </recommendedName>
</protein>
<dbReference type="Pfam" id="PF01850">
    <property type="entry name" value="PIN"/>
    <property type="match status" value="1"/>
</dbReference>
<dbReference type="InterPro" id="IPR002716">
    <property type="entry name" value="PIN_dom"/>
</dbReference>
<dbReference type="Gene3D" id="3.40.50.1010">
    <property type="entry name" value="5'-nuclease"/>
    <property type="match status" value="1"/>
</dbReference>
<dbReference type="PATRIC" id="fig|44574.3.peg.4157"/>
<dbReference type="EMBL" id="CP011451">
    <property type="protein sequence ID" value="AKH39176.1"/>
    <property type="molecule type" value="Genomic_DNA"/>
</dbReference>
<gene>
    <name evidence="2" type="ORF">AAW31_17290</name>
</gene>